<name>A0A371AV50_9FIRM</name>
<keyword evidence="1" id="KW-0732">Signal</keyword>
<evidence type="ECO:0000256" key="1">
    <source>
        <dbReference type="SAM" id="SignalP"/>
    </source>
</evidence>
<dbReference type="EMBL" id="QRCT01000026">
    <property type="protein sequence ID" value="RDU23448.1"/>
    <property type="molecule type" value="Genomic_DNA"/>
</dbReference>
<comment type="caution">
    <text evidence="2">The sequence shown here is derived from an EMBL/GenBank/DDBJ whole genome shotgun (WGS) entry which is preliminary data.</text>
</comment>
<gene>
    <name evidence="2" type="primary">spoIIR</name>
    <name evidence="2" type="ORF">DWV06_09585</name>
</gene>
<protein>
    <submittedName>
        <fullName evidence="2">Stage II sporulation protein R</fullName>
    </submittedName>
</protein>
<evidence type="ECO:0000313" key="3">
    <source>
        <dbReference type="Proteomes" id="UP000255036"/>
    </source>
</evidence>
<sequence>MKVIRRYIFMKWKQYFKSILLGSAAIAAICLNNAKAQQIQHGIAEQVIRFHVIANSNSNEDQSLKIELKDYIAGYMKELLKDSSSIEQTRELIKENMSQIQKKAEGFIEKKGYTYKIQTKLGGCHFPEKVYGDCSFPAGDYEALEIIIGNGVGRNWWCVVYPSLCFVDGTYAVVSEETKEELKHVLTEEEYAVITNQTDKEIKIKYTFKTLTFFKEIMEERKEKTKEKS</sequence>
<dbReference type="AlphaFoldDB" id="A0A371AV50"/>
<keyword evidence="3" id="KW-1185">Reference proteome</keyword>
<dbReference type="Proteomes" id="UP000255036">
    <property type="component" value="Unassembled WGS sequence"/>
</dbReference>
<dbReference type="NCBIfam" id="TIGR02837">
    <property type="entry name" value="spore_II_R"/>
    <property type="match status" value="1"/>
</dbReference>
<organism evidence="2 3">
    <name type="scientific">Anaerosacchariphilus polymeriproducens</name>
    <dbReference type="NCBI Taxonomy" id="1812858"/>
    <lineage>
        <taxon>Bacteria</taxon>
        <taxon>Bacillati</taxon>
        <taxon>Bacillota</taxon>
        <taxon>Clostridia</taxon>
        <taxon>Lachnospirales</taxon>
        <taxon>Lachnospiraceae</taxon>
        <taxon>Anaerosacchariphilus</taxon>
    </lineage>
</organism>
<proteinExistence type="predicted"/>
<feature type="signal peptide" evidence="1">
    <location>
        <begin position="1"/>
        <end position="27"/>
    </location>
</feature>
<dbReference type="Pfam" id="PF09551">
    <property type="entry name" value="Spore_II_R"/>
    <property type="match status" value="1"/>
</dbReference>
<evidence type="ECO:0000313" key="2">
    <source>
        <dbReference type="EMBL" id="RDU23448.1"/>
    </source>
</evidence>
<feature type="chain" id="PRO_5039280969" evidence="1">
    <location>
        <begin position="28"/>
        <end position="229"/>
    </location>
</feature>
<dbReference type="InterPro" id="IPR014202">
    <property type="entry name" value="Spore_II_R"/>
</dbReference>
<reference evidence="2 3" key="1">
    <citation type="submission" date="2018-07" db="EMBL/GenBank/DDBJ databases">
        <title>Anaerosacharophilus polymeroproducens gen. nov. sp. nov., an anaerobic bacterium isolated from salt field.</title>
        <authorList>
            <person name="Kim W."/>
            <person name="Yang S.-H."/>
            <person name="Oh J."/>
            <person name="Lee J.-H."/>
            <person name="Kwon K.K."/>
        </authorList>
    </citation>
    <scope>NUCLEOTIDE SEQUENCE [LARGE SCALE GENOMIC DNA]</scope>
    <source>
        <strain evidence="2 3">MCWD5</strain>
    </source>
</reference>
<accession>A0A371AV50</accession>